<evidence type="ECO:0000313" key="3">
    <source>
        <dbReference type="Proteomes" id="UP000177006"/>
    </source>
</evidence>
<gene>
    <name evidence="2" type="ORF">A2160_00490</name>
</gene>
<dbReference type="AlphaFoldDB" id="A0A1F5E3U7"/>
<dbReference type="GO" id="GO:0016226">
    <property type="term" value="P:iron-sulfur cluster assembly"/>
    <property type="evidence" value="ECO:0007669"/>
    <property type="project" value="InterPro"/>
</dbReference>
<proteinExistence type="predicted"/>
<dbReference type="PANTHER" id="PTHR10093">
    <property type="entry name" value="IRON-SULFUR CLUSTER ASSEMBLY ENZYME NIFU HOMOLOG"/>
    <property type="match status" value="1"/>
</dbReference>
<name>A0A1F5E3U7_9BACT</name>
<comment type="caution">
    <text evidence="2">The sequence shown here is derived from an EMBL/GenBank/DDBJ whole genome shotgun (WGS) entry which is preliminary data.</text>
</comment>
<evidence type="ECO:0000259" key="1">
    <source>
        <dbReference type="Pfam" id="PF01592"/>
    </source>
</evidence>
<dbReference type="GO" id="GO:0005506">
    <property type="term" value="F:iron ion binding"/>
    <property type="evidence" value="ECO:0007669"/>
    <property type="project" value="InterPro"/>
</dbReference>
<sequence>MADPVDLYRETILDHYKNPHNFGELPDADIKVREANASCGDMIEISVKLQEASGKIGKATLISDIKFKGLGCAISMAATSLLTDFVKGKSLKEIENLTQEDVFKLLGGSISVGRVKCALLPLKAMEQVVKKYQGKDA</sequence>
<dbReference type="CDD" id="cd06664">
    <property type="entry name" value="IscU_like"/>
    <property type="match status" value="1"/>
</dbReference>
<accession>A0A1F5E3U7</accession>
<dbReference type="NCBIfam" id="TIGR01994">
    <property type="entry name" value="SUF_scaf_2"/>
    <property type="match status" value="1"/>
</dbReference>
<dbReference type="InterPro" id="IPR002871">
    <property type="entry name" value="NIF_FeS_clus_asmbl_NifU_N"/>
</dbReference>
<dbReference type="Gene3D" id="3.90.1010.10">
    <property type="match status" value="1"/>
</dbReference>
<dbReference type="EMBL" id="MEZK01000027">
    <property type="protein sequence ID" value="OGD62028.1"/>
    <property type="molecule type" value="Genomic_DNA"/>
</dbReference>
<dbReference type="SUPFAM" id="SSF82649">
    <property type="entry name" value="SufE/NifU"/>
    <property type="match status" value="1"/>
</dbReference>
<dbReference type="Pfam" id="PF01592">
    <property type="entry name" value="NifU_N"/>
    <property type="match status" value="1"/>
</dbReference>
<dbReference type="STRING" id="1797457.A2160_00490"/>
<organism evidence="2 3">
    <name type="scientific">Candidatus Beckwithbacteria bacterium RBG_13_42_9</name>
    <dbReference type="NCBI Taxonomy" id="1797457"/>
    <lineage>
        <taxon>Bacteria</taxon>
        <taxon>Candidatus Beckwithiibacteriota</taxon>
    </lineage>
</organism>
<dbReference type="Proteomes" id="UP000177006">
    <property type="component" value="Unassembled WGS sequence"/>
</dbReference>
<dbReference type="GO" id="GO:0051536">
    <property type="term" value="F:iron-sulfur cluster binding"/>
    <property type="evidence" value="ECO:0007669"/>
    <property type="project" value="InterPro"/>
</dbReference>
<evidence type="ECO:0000313" key="2">
    <source>
        <dbReference type="EMBL" id="OGD62028.1"/>
    </source>
</evidence>
<feature type="domain" description="NIF system FeS cluster assembly NifU N-terminal" evidence="1">
    <location>
        <begin position="8"/>
        <end position="136"/>
    </location>
</feature>
<reference evidence="2 3" key="1">
    <citation type="journal article" date="2016" name="Nat. Commun.">
        <title>Thousands of microbial genomes shed light on interconnected biogeochemical processes in an aquifer system.</title>
        <authorList>
            <person name="Anantharaman K."/>
            <person name="Brown C.T."/>
            <person name="Hug L.A."/>
            <person name="Sharon I."/>
            <person name="Castelle C.J."/>
            <person name="Probst A.J."/>
            <person name="Thomas B.C."/>
            <person name="Singh A."/>
            <person name="Wilkins M.J."/>
            <person name="Karaoz U."/>
            <person name="Brodie E.L."/>
            <person name="Williams K.H."/>
            <person name="Hubbard S.S."/>
            <person name="Banfield J.F."/>
        </authorList>
    </citation>
    <scope>NUCLEOTIDE SEQUENCE [LARGE SCALE GENOMIC DNA]</scope>
</reference>
<protein>
    <submittedName>
        <fullName evidence="2">SUF system NifU family Fe-S cluster assembly protein</fullName>
    </submittedName>
</protein>